<dbReference type="EMBL" id="JBIAZU010000008">
    <property type="protein sequence ID" value="MFF5296121.1"/>
    <property type="molecule type" value="Genomic_DNA"/>
</dbReference>
<organism evidence="2 3">
    <name type="scientific">Paractinoplanes globisporus</name>
    <dbReference type="NCBI Taxonomy" id="113565"/>
    <lineage>
        <taxon>Bacteria</taxon>
        <taxon>Bacillati</taxon>
        <taxon>Actinomycetota</taxon>
        <taxon>Actinomycetes</taxon>
        <taxon>Micromonosporales</taxon>
        <taxon>Micromonosporaceae</taxon>
        <taxon>Paractinoplanes</taxon>
    </lineage>
</organism>
<feature type="region of interest" description="Disordered" evidence="1">
    <location>
        <begin position="411"/>
        <end position="449"/>
    </location>
</feature>
<dbReference type="RefSeq" id="WP_020516325.1">
    <property type="nucleotide sequence ID" value="NZ_JBIAZU010000008.1"/>
</dbReference>
<name>A0ABW6WTE1_9ACTN</name>
<feature type="compositionally biased region" description="Low complexity" evidence="1">
    <location>
        <begin position="440"/>
        <end position="449"/>
    </location>
</feature>
<sequence length="1036" mass="108254">MAAVSKTVGYQLPSPPEGRLAPNIAGRPAPPRRRGRPPERRLGETELRALVDHGTAEDMADVLLTVGEPARRALGGLVSTFAAETGPPPRRRGGHADRERRESTLLVAGAGCLAGADRVVQWLRSRRFRHCPSAATLEAIVRVLSADGRPRMLTVAGAMARQLRARAAWPGEWAVTEALLLAAEVPPPGTDEVALRWIRERSTAGERLADRLAEDPWLDRLLPRVFFPPDHVVLDNRWAGALARLASSGRLERGALIRLALRRMGSPGPGGSLRMVVALYRLLAPATSELAKHRAEFVRLLAGPEAAVAGLAQEALIALDEAGRLDLATVGAAGRAVLLRTEKKLFRTQLGWMSKAAARRPEGGRPILEAMAAGLANESPDLVMLAREALDRLPGGSVVLREATPALPEFRAETAASSPERASLPPAAHPAAPPPERQQPLSAAASTSPASLLSWAPEAAAPNPVTPDVLGPAIDRLATGISVAEARAVSPMRPREFPAAPIRMTADPMPAPIASVAELAEEMAARRPDPWEPVALERILAGLATLARSDRAALAVALTPLLRGTESPLDVLIRALAHGRGDFVPRSDAPARPNRYGGSRETTTHPLRDNGIAHRRRLGDPRRRAAVPPPQAMVLGRIRELAEHLAAGAPPPLLATPATADGHVYPARVLFRLLEAERDGWQPAPHDLTQALLRLPRHVDPAVVAASARLRSPAGRRYAAWLRAGGLPDPATAARPTPGDPTRRTVTLGRLVPSAWAPDAGVHADAIGGASAVLHRLLTEQPHAPGDEAAQPAGTLTAQPHGTGGATAPLDRPLTARLDAGGGASAVFRPLLAARPGDDEGGHDARCWPMVLPSHREVATVHCLAWAGPDGLDGEVLAALARAEGPFGAAMAIALARGLGAEHASARDAAVDALVHLAAHGGLDAGLLGRELRLLIGDDVGETALVGTAARVAGSLAGAGRAGAWHLVWALAYAAVPGLLRLDPAPVGLAELVGVAAEAAEATGARGELDGLSAAAERVGDPRLRSEAARLARAIG</sequence>
<evidence type="ECO:0000313" key="2">
    <source>
        <dbReference type="EMBL" id="MFF5296121.1"/>
    </source>
</evidence>
<feature type="region of interest" description="Disordered" evidence="1">
    <location>
        <begin position="783"/>
        <end position="807"/>
    </location>
</feature>
<evidence type="ECO:0000313" key="3">
    <source>
        <dbReference type="Proteomes" id="UP001602245"/>
    </source>
</evidence>
<feature type="region of interest" description="Disordered" evidence="1">
    <location>
        <begin position="80"/>
        <end position="100"/>
    </location>
</feature>
<feature type="compositionally biased region" description="Pro residues" evidence="1">
    <location>
        <begin position="427"/>
        <end position="437"/>
    </location>
</feature>
<accession>A0ABW6WTE1</accession>
<evidence type="ECO:0008006" key="4">
    <source>
        <dbReference type="Google" id="ProtNLM"/>
    </source>
</evidence>
<feature type="region of interest" description="Disordered" evidence="1">
    <location>
        <begin position="584"/>
        <end position="607"/>
    </location>
</feature>
<dbReference type="Proteomes" id="UP001602245">
    <property type="component" value="Unassembled WGS sequence"/>
</dbReference>
<gene>
    <name evidence="2" type="ORF">ACFY35_42365</name>
</gene>
<feature type="region of interest" description="Disordered" evidence="1">
    <location>
        <begin position="1"/>
        <end position="43"/>
    </location>
</feature>
<keyword evidence="3" id="KW-1185">Reference proteome</keyword>
<reference evidence="2 3" key="1">
    <citation type="submission" date="2024-10" db="EMBL/GenBank/DDBJ databases">
        <title>The Natural Products Discovery Center: Release of the First 8490 Sequenced Strains for Exploring Actinobacteria Biosynthetic Diversity.</title>
        <authorList>
            <person name="Kalkreuter E."/>
            <person name="Kautsar S.A."/>
            <person name="Yang D."/>
            <person name="Bader C.D."/>
            <person name="Teijaro C.N."/>
            <person name="Fluegel L."/>
            <person name="Davis C.M."/>
            <person name="Simpson J.R."/>
            <person name="Lauterbach L."/>
            <person name="Steele A.D."/>
            <person name="Gui C."/>
            <person name="Meng S."/>
            <person name="Li G."/>
            <person name="Viehrig K."/>
            <person name="Ye F."/>
            <person name="Su P."/>
            <person name="Kiefer A.F."/>
            <person name="Nichols A."/>
            <person name="Cepeda A.J."/>
            <person name="Yan W."/>
            <person name="Fan B."/>
            <person name="Jiang Y."/>
            <person name="Adhikari A."/>
            <person name="Zheng C.-J."/>
            <person name="Schuster L."/>
            <person name="Cowan T.M."/>
            <person name="Smanski M.J."/>
            <person name="Chevrette M.G."/>
            <person name="De Carvalho L.P.S."/>
            <person name="Shen B."/>
        </authorList>
    </citation>
    <scope>NUCLEOTIDE SEQUENCE [LARGE SCALE GENOMIC DNA]</scope>
    <source>
        <strain evidence="2 3">NPDC000087</strain>
    </source>
</reference>
<evidence type="ECO:0000256" key="1">
    <source>
        <dbReference type="SAM" id="MobiDB-lite"/>
    </source>
</evidence>
<proteinExistence type="predicted"/>
<protein>
    <recommendedName>
        <fullName evidence="4">Secreted protein</fullName>
    </recommendedName>
</protein>
<comment type="caution">
    <text evidence="2">The sequence shown here is derived from an EMBL/GenBank/DDBJ whole genome shotgun (WGS) entry which is preliminary data.</text>
</comment>